<dbReference type="PROSITE" id="PS50928">
    <property type="entry name" value="ABC_TM1"/>
    <property type="match status" value="1"/>
</dbReference>
<dbReference type="AlphaFoldDB" id="A0A2P7SJS5"/>
<organism evidence="9 10">
    <name type="scientific">Pseudaminobacter soli</name>
    <name type="common">ex Li et al. 2025</name>
    <dbReference type="NCBI Taxonomy" id="1295366"/>
    <lineage>
        <taxon>Bacteria</taxon>
        <taxon>Pseudomonadati</taxon>
        <taxon>Pseudomonadota</taxon>
        <taxon>Alphaproteobacteria</taxon>
        <taxon>Hyphomicrobiales</taxon>
        <taxon>Phyllobacteriaceae</taxon>
        <taxon>Pseudaminobacter</taxon>
    </lineage>
</organism>
<gene>
    <name evidence="9" type="ORF">C7I85_03885</name>
</gene>
<comment type="subcellular location">
    <subcellularLocation>
        <location evidence="1 7">Cell membrane</location>
        <topology evidence="1 7">Multi-pass membrane protein</topology>
    </subcellularLocation>
</comment>
<dbReference type="EMBL" id="PXYL01000002">
    <property type="protein sequence ID" value="PSJ62748.1"/>
    <property type="molecule type" value="Genomic_DNA"/>
</dbReference>
<dbReference type="OrthoDB" id="9807402at2"/>
<evidence type="ECO:0000313" key="10">
    <source>
        <dbReference type="Proteomes" id="UP000240653"/>
    </source>
</evidence>
<feature type="transmembrane region" description="Helical" evidence="7">
    <location>
        <begin position="280"/>
        <end position="303"/>
    </location>
</feature>
<evidence type="ECO:0000259" key="8">
    <source>
        <dbReference type="PROSITE" id="PS50928"/>
    </source>
</evidence>
<sequence>MSGYILKRLALAAAVILTVLVILFSLLRLVPGNPVTIALGPQATPAAIAHYSAKMNLDQPVWVQFATYARNVVTGDLGEDIFTGRKVAIIVGEQIGYSLMLMVAAMGWAIVLGIPLGCLAAVRPNTWLDRITGVLSVGTIAIPSFLMAIWALLILSVQLRWLPAMGAGEAGDYGDQALHLILPAFAVGLGWVGYLARMVRASMLEVLGEPFIRSARAFGLTPQRVIFSYALPVAILPTITLIGMGFGGLISSAVFAEVIFARPGVGKLIYDSVQARNFPIVQGAVVVTTALYILVVLLSDLLVSWIDPRVRRVL</sequence>
<protein>
    <submittedName>
        <fullName evidence="9">Peptide ABC transporter permease</fullName>
    </submittedName>
</protein>
<evidence type="ECO:0000256" key="4">
    <source>
        <dbReference type="ARBA" id="ARBA00022692"/>
    </source>
</evidence>
<feature type="domain" description="ABC transmembrane type-1" evidence="8">
    <location>
        <begin position="95"/>
        <end position="303"/>
    </location>
</feature>
<name>A0A2P7SJS5_9HYPH</name>
<dbReference type="Proteomes" id="UP000240653">
    <property type="component" value="Unassembled WGS sequence"/>
</dbReference>
<evidence type="ECO:0000256" key="5">
    <source>
        <dbReference type="ARBA" id="ARBA00022989"/>
    </source>
</evidence>
<evidence type="ECO:0000256" key="6">
    <source>
        <dbReference type="ARBA" id="ARBA00023136"/>
    </source>
</evidence>
<keyword evidence="5 7" id="KW-1133">Transmembrane helix</keyword>
<accession>A0A2P7SJS5</accession>
<feature type="transmembrane region" description="Helical" evidence="7">
    <location>
        <begin position="233"/>
        <end position="260"/>
    </location>
</feature>
<dbReference type="InterPro" id="IPR045621">
    <property type="entry name" value="BPD_transp_1_N"/>
</dbReference>
<dbReference type="Pfam" id="PF19300">
    <property type="entry name" value="BPD_transp_1_N"/>
    <property type="match status" value="1"/>
</dbReference>
<proteinExistence type="inferred from homology"/>
<keyword evidence="3" id="KW-1003">Cell membrane</keyword>
<feature type="transmembrane region" description="Helical" evidence="7">
    <location>
        <begin position="177"/>
        <end position="196"/>
    </location>
</feature>
<evidence type="ECO:0000256" key="3">
    <source>
        <dbReference type="ARBA" id="ARBA00022475"/>
    </source>
</evidence>
<dbReference type="SUPFAM" id="SSF161098">
    <property type="entry name" value="MetI-like"/>
    <property type="match status" value="1"/>
</dbReference>
<keyword evidence="4 7" id="KW-0812">Transmembrane</keyword>
<comment type="similarity">
    <text evidence="7">Belongs to the binding-protein-dependent transport system permease family.</text>
</comment>
<dbReference type="InterPro" id="IPR000515">
    <property type="entry name" value="MetI-like"/>
</dbReference>
<dbReference type="GO" id="GO:0005886">
    <property type="term" value="C:plasma membrane"/>
    <property type="evidence" value="ECO:0007669"/>
    <property type="project" value="UniProtKB-SubCell"/>
</dbReference>
<feature type="transmembrane region" description="Helical" evidence="7">
    <location>
        <begin position="134"/>
        <end position="157"/>
    </location>
</feature>
<keyword evidence="10" id="KW-1185">Reference proteome</keyword>
<dbReference type="RefSeq" id="WP_106722648.1">
    <property type="nucleotide sequence ID" value="NZ_PXYL01000002.1"/>
</dbReference>
<dbReference type="Pfam" id="PF00528">
    <property type="entry name" value="BPD_transp_1"/>
    <property type="match status" value="1"/>
</dbReference>
<reference evidence="9 10" key="1">
    <citation type="submission" date="2018-03" db="EMBL/GenBank/DDBJ databases">
        <title>The draft genome of Mesorhizobium soli JCM 19897.</title>
        <authorList>
            <person name="Li L."/>
            <person name="Liu L."/>
            <person name="Liang L."/>
            <person name="Wang T."/>
            <person name="Zhang X."/>
        </authorList>
    </citation>
    <scope>NUCLEOTIDE SEQUENCE [LARGE SCALE GENOMIC DNA]</scope>
    <source>
        <strain evidence="9 10">JCM 19897</strain>
    </source>
</reference>
<keyword evidence="6 7" id="KW-0472">Membrane</keyword>
<evidence type="ECO:0000256" key="7">
    <source>
        <dbReference type="RuleBase" id="RU363032"/>
    </source>
</evidence>
<evidence type="ECO:0000256" key="2">
    <source>
        <dbReference type="ARBA" id="ARBA00022448"/>
    </source>
</evidence>
<comment type="caution">
    <text evidence="9">The sequence shown here is derived from an EMBL/GenBank/DDBJ whole genome shotgun (WGS) entry which is preliminary data.</text>
</comment>
<keyword evidence="2 7" id="KW-0813">Transport</keyword>
<dbReference type="InterPro" id="IPR035906">
    <property type="entry name" value="MetI-like_sf"/>
</dbReference>
<dbReference type="PANTHER" id="PTHR43163:SF6">
    <property type="entry name" value="DIPEPTIDE TRANSPORT SYSTEM PERMEASE PROTEIN DPPB-RELATED"/>
    <property type="match status" value="1"/>
</dbReference>
<evidence type="ECO:0000313" key="9">
    <source>
        <dbReference type="EMBL" id="PSJ62748.1"/>
    </source>
</evidence>
<feature type="transmembrane region" description="Helical" evidence="7">
    <location>
        <begin position="95"/>
        <end position="122"/>
    </location>
</feature>
<dbReference type="GO" id="GO:0055085">
    <property type="term" value="P:transmembrane transport"/>
    <property type="evidence" value="ECO:0007669"/>
    <property type="project" value="InterPro"/>
</dbReference>
<dbReference type="Gene3D" id="1.10.3720.10">
    <property type="entry name" value="MetI-like"/>
    <property type="match status" value="1"/>
</dbReference>
<dbReference type="PANTHER" id="PTHR43163">
    <property type="entry name" value="DIPEPTIDE TRANSPORT SYSTEM PERMEASE PROTEIN DPPB-RELATED"/>
    <property type="match status" value="1"/>
</dbReference>
<evidence type="ECO:0000256" key="1">
    <source>
        <dbReference type="ARBA" id="ARBA00004651"/>
    </source>
</evidence>
<dbReference type="CDD" id="cd06261">
    <property type="entry name" value="TM_PBP2"/>
    <property type="match status" value="1"/>
</dbReference>